<feature type="transmembrane region" description="Helical" evidence="8">
    <location>
        <begin position="192"/>
        <end position="215"/>
    </location>
</feature>
<gene>
    <name evidence="10" type="ORF">C5O18_00250</name>
</gene>
<keyword evidence="6 8" id="KW-0472">Membrane</keyword>
<feature type="transmembrane region" description="Helical" evidence="8">
    <location>
        <begin position="15"/>
        <end position="37"/>
    </location>
</feature>
<evidence type="ECO:0000256" key="1">
    <source>
        <dbReference type="ARBA" id="ARBA00004429"/>
    </source>
</evidence>
<evidence type="ECO:0000256" key="6">
    <source>
        <dbReference type="ARBA" id="ARBA00023136"/>
    </source>
</evidence>
<keyword evidence="3 7" id="KW-0997">Cell inner membrane</keyword>
<protein>
    <submittedName>
        <fullName evidence="10">Transporter</fullName>
    </submittedName>
</protein>
<reference evidence="11" key="1">
    <citation type="submission" date="2018-02" db="EMBL/GenBank/DDBJ databases">
        <title>Genome sequencing of Solimonas sp. HR-BB.</title>
        <authorList>
            <person name="Lee Y."/>
            <person name="Jeon C.O."/>
        </authorList>
    </citation>
    <scope>NUCLEOTIDE SEQUENCE [LARGE SCALE GENOMIC DNA]</scope>
    <source>
        <strain evidence="11">HR-E</strain>
    </source>
</reference>
<proteinExistence type="predicted"/>
<comment type="function">
    <text evidence="7">Part of the tripartite ATP-independent periplasmic (TRAP) transport system.</text>
</comment>
<dbReference type="Proteomes" id="UP000243900">
    <property type="component" value="Unassembled WGS sequence"/>
</dbReference>
<accession>A0A2P6AVG3</accession>
<feature type="transmembrane region" description="Helical" evidence="8">
    <location>
        <begin position="546"/>
        <end position="566"/>
    </location>
</feature>
<keyword evidence="2" id="KW-1003">Cell membrane</keyword>
<evidence type="ECO:0000256" key="8">
    <source>
        <dbReference type="SAM" id="Phobius"/>
    </source>
</evidence>
<feature type="transmembrane region" description="Helical" evidence="8">
    <location>
        <begin position="382"/>
        <end position="406"/>
    </location>
</feature>
<feature type="transmembrane region" description="Helical" evidence="8">
    <location>
        <begin position="627"/>
        <end position="650"/>
    </location>
</feature>
<dbReference type="Pfam" id="PF06808">
    <property type="entry name" value="DctM"/>
    <property type="match status" value="1"/>
</dbReference>
<dbReference type="InterPro" id="IPR010656">
    <property type="entry name" value="DctM"/>
</dbReference>
<feature type="transmembrane region" description="Helical" evidence="8">
    <location>
        <begin position="578"/>
        <end position="596"/>
    </location>
</feature>
<evidence type="ECO:0000256" key="4">
    <source>
        <dbReference type="ARBA" id="ARBA00022692"/>
    </source>
</evidence>
<comment type="caution">
    <text evidence="10">The sequence shown here is derived from an EMBL/GenBank/DDBJ whole genome shotgun (WGS) entry which is preliminary data.</text>
</comment>
<evidence type="ECO:0000256" key="3">
    <source>
        <dbReference type="ARBA" id="ARBA00022519"/>
    </source>
</evidence>
<dbReference type="GO" id="GO:0005886">
    <property type="term" value="C:plasma membrane"/>
    <property type="evidence" value="ECO:0007669"/>
    <property type="project" value="UniProtKB-SubCell"/>
</dbReference>
<feature type="transmembrane region" description="Helical" evidence="8">
    <location>
        <begin position="465"/>
        <end position="482"/>
    </location>
</feature>
<evidence type="ECO:0000313" key="11">
    <source>
        <dbReference type="Proteomes" id="UP000243900"/>
    </source>
</evidence>
<keyword evidence="11" id="KW-1185">Reference proteome</keyword>
<feature type="transmembrane region" description="Helical" evidence="8">
    <location>
        <begin position="290"/>
        <end position="313"/>
    </location>
</feature>
<feature type="transmembrane region" description="Helical" evidence="8">
    <location>
        <begin position="159"/>
        <end position="180"/>
    </location>
</feature>
<feature type="transmembrane region" description="Helical" evidence="8">
    <location>
        <begin position="494"/>
        <end position="510"/>
    </location>
</feature>
<organism evidence="10 11">
    <name type="scientific">Amnimonas aquatica</name>
    <dbReference type="NCBI Taxonomy" id="2094561"/>
    <lineage>
        <taxon>Bacteria</taxon>
        <taxon>Pseudomonadati</taxon>
        <taxon>Pseudomonadota</taxon>
        <taxon>Gammaproteobacteria</taxon>
        <taxon>Moraxellales</taxon>
        <taxon>Moraxellaceae</taxon>
        <taxon>Amnimonas</taxon>
    </lineage>
</organism>
<dbReference type="EMBL" id="PTQZ01000002">
    <property type="protein sequence ID" value="PQA52330.1"/>
    <property type="molecule type" value="Genomic_DNA"/>
</dbReference>
<feature type="transmembrane region" description="Helical" evidence="8">
    <location>
        <begin position="679"/>
        <end position="701"/>
    </location>
</feature>
<evidence type="ECO:0000259" key="9">
    <source>
        <dbReference type="Pfam" id="PF06808"/>
    </source>
</evidence>
<keyword evidence="4 8" id="KW-0812">Transmembrane</keyword>
<feature type="transmembrane region" description="Helical" evidence="8">
    <location>
        <begin position="340"/>
        <end position="370"/>
    </location>
</feature>
<evidence type="ECO:0000313" key="10">
    <source>
        <dbReference type="EMBL" id="PQA52330.1"/>
    </source>
</evidence>
<dbReference type="GO" id="GO:0022857">
    <property type="term" value="F:transmembrane transporter activity"/>
    <property type="evidence" value="ECO:0007669"/>
    <property type="project" value="UniProtKB-UniRule"/>
</dbReference>
<evidence type="ECO:0000256" key="2">
    <source>
        <dbReference type="ARBA" id="ARBA00022475"/>
    </source>
</evidence>
<dbReference type="PANTHER" id="PTHR33362:SF3">
    <property type="entry name" value="SIALIC ACID TRAP TRANSPORTER PERMEASE PROTEIN SIAT"/>
    <property type="match status" value="1"/>
</dbReference>
<name>A0A2P6AVG3_9GAMM</name>
<feature type="transmembrane region" description="Helical" evidence="8">
    <location>
        <begin position="260"/>
        <end position="283"/>
    </location>
</feature>
<comment type="subcellular location">
    <subcellularLocation>
        <location evidence="1 7">Cell inner membrane</location>
        <topology evidence="1 7">Multi-pass membrane protein</topology>
    </subcellularLocation>
</comment>
<dbReference type="RefSeq" id="WP_105190882.1">
    <property type="nucleotide sequence ID" value="NZ_PTQZ01000002.1"/>
</dbReference>
<dbReference type="InterPro" id="IPR004681">
    <property type="entry name" value="TRAP_DctM"/>
</dbReference>
<sequence>MNNKPIFLNRSASEWLSSLPVLILLVLTLVIGTGEMLHGQLLRMGERMFGDPTTNVQYFMLRADPSRPDCDPNQDIDAAVAAAAAPAVSDDPLDALFADSPQDPEALRASMEKAKSLCAEKHSMYERISEHLTPQVKAFRAIETGFFGIFKFGTENRSLILLIMFAIAAVTTTLGVHHINLRPPRTRMDFRVYGTAMVVANAILTFSCWFYYNNVLLNSGIAVEKPLIHYILIALFGGLTLVSIKKLLTPPAEAEEGGNFGLALLSIPLYAFMAISSGTTFMLEGHFAGIAIYLGQLLEFSGIFLNLALYIWAGMLLKQTRVVHLFLDIVRPWKLSPEALAWVILIAAAVPTAYTGASGIFVIAAGAIVYKEVFAAGGRRQLALASAAMSGSLGVVLRPCLLIVLIAALNKQVTTNELYGWGVTVFILTSSLFLLYAMLTREPGVATASRESVQFGNALRESARALVPVSPYIVITVGVVYAYKYFLDTKLDEFTAPVMLPIIMLFIVIFDKIRREPKSQAVQHNPQAERRLNLEQAMRFATNETIGHIGALIMLMALSVSVGGVIERSGIMESVPEDLGSIWLALTMLMIMLVFIGMIMDPFGAVILVSATIAPIAYNNGIHPVHFWMIVLAAFELGYLSPPVALNQLLTRMVVGEKEMDAADAEVRNKSFYYRFERWILPVIVMLTGLLIVVYGGQLLVEHGAEWSASLNGAISSLFG</sequence>
<evidence type="ECO:0000256" key="7">
    <source>
        <dbReference type="RuleBase" id="RU369079"/>
    </source>
</evidence>
<feature type="transmembrane region" description="Helical" evidence="8">
    <location>
        <begin position="418"/>
        <end position="439"/>
    </location>
</feature>
<dbReference type="PANTHER" id="PTHR33362">
    <property type="entry name" value="SIALIC ACID TRAP TRANSPORTER PERMEASE PROTEIN SIAT-RELATED"/>
    <property type="match status" value="1"/>
</dbReference>
<keyword evidence="5 8" id="KW-1133">Transmembrane helix</keyword>
<dbReference type="AlphaFoldDB" id="A0A2P6AVG3"/>
<evidence type="ECO:0000256" key="5">
    <source>
        <dbReference type="ARBA" id="ARBA00022989"/>
    </source>
</evidence>
<feature type="domain" description="TRAP C4-dicarboxylate transport system permease DctM subunit" evidence="9">
    <location>
        <begin position="261"/>
        <end position="693"/>
    </location>
</feature>
<feature type="transmembrane region" description="Helical" evidence="8">
    <location>
        <begin position="227"/>
        <end position="248"/>
    </location>
</feature>
<dbReference type="OrthoDB" id="8627919at2"/>
<keyword evidence="7" id="KW-0813">Transport</keyword>